<dbReference type="InterPro" id="IPR045960">
    <property type="entry name" value="DUF6380"/>
</dbReference>
<organism evidence="2 3">
    <name type="scientific">Streptomyces scabiei</name>
    <dbReference type="NCBI Taxonomy" id="1930"/>
    <lineage>
        <taxon>Bacteria</taxon>
        <taxon>Bacillati</taxon>
        <taxon>Actinomycetota</taxon>
        <taxon>Actinomycetes</taxon>
        <taxon>Kitasatosporales</taxon>
        <taxon>Streptomycetaceae</taxon>
        <taxon>Streptomyces</taxon>
    </lineage>
</organism>
<gene>
    <name evidence="2" type="ORF">SsS58_02649</name>
</gene>
<dbReference type="AlphaFoldDB" id="A0A117EDK9"/>
<evidence type="ECO:0000313" key="2">
    <source>
        <dbReference type="EMBL" id="GAQ62286.1"/>
    </source>
</evidence>
<proteinExistence type="predicted"/>
<dbReference type="Pfam" id="PF19907">
    <property type="entry name" value="DUF6380"/>
    <property type="match status" value="1"/>
</dbReference>
<feature type="region of interest" description="Disordered" evidence="1">
    <location>
        <begin position="26"/>
        <end position="46"/>
    </location>
</feature>
<dbReference type="Proteomes" id="UP000067448">
    <property type="component" value="Unassembled WGS sequence"/>
</dbReference>
<sequence>MDNSLMGESIGEKRYATLRAGAASLTATDRRGLLRHPGGPAGEGAP</sequence>
<dbReference type="EMBL" id="BCMM01000010">
    <property type="protein sequence ID" value="GAQ62286.1"/>
    <property type="molecule type" value="Genomic_DNA"/>
</dbReference>
<comment type="caution">
    <text evidence="2">The sequence shown here is derived from an EMBL/GenBank/DDBJ whole genome shotgun (WGS) entry which is preliminary data.</text>
</comment>
<reference evidence="3" key="1">
    <citation type="submission" date="2015-11" db="EMBL/GenBank/DDBJ databases">
        <authorList>
            <consortium name="Cross-ministerial Strategic Innovation Promotion Program (SIP) consortium"/>
            <person name="Tomihama T."/>
            <person name="Ikenaga M."/>
            <person name="Sakai M."/>
            <person name="Okubo T."/>
            <person name="Ikeda S."/>
        </authorList>
    </citation>
    <scope>NUCLEOTIDE SEQUENCE [LARGE SCALE GENOMIC DNA]</scope>
    <source>
        <strain evidence="3">S58</strain>
    </source>
</reference>
<name>A0A117EDK9_STRSC</name>
<protein>
    <submittedName>
        <fullName evidence="2">Uncharacterized protein</fullName>
    </submittedName>
</protein>
<reference evidence="2 3" key="2">
    <citation type="journal article" date="2016" name="Genome Announc.">
        <title>Draft Genome Sequences of Streptomyces scabiei S58, Streptomyces turgidiscabies T45, and Streptomyces acidiscabies a10, the Pathogens of Potato Common Scab, Isolated in Japan.</title>
        <authorList>
            <person name="Tomihama T."/>
            <person name="Nishi Y."/>
            <person name="Sakai M."/>
            <person name="Ikenaga M."/>
            <person name="Okubo T."/>
            <person name="Ikeda S."/>
        </authorList>
    </citation>
    <scope>NUCLEOTIDE SEQUENCE [LARGE SCALE GENOMIC DNA]</scope>
    <source>
        <strain evidence="2 3">S58</strain>
    </source>
</reference>
<dbReference type="RefSeq" id="WP_369688760.1">
    <property type="nucleotide sequence ID" value="NZ_BCMM01000010.1"/>
</dbReference>
<evidence type="ECO:0000313" key="3">
    <source>
        <dbReference type="Proteomes" id="UP000067448"/>
    </source>
</evidence>
<reference evidence="3" key="3">
    <citation type="submission" date="2016-02" db="EMBL/GenBank/DDBJ databases">
        <title>Draft genome of pathogenic Streptomyces sp. in Japan.</title>
        <authorList>
            <person name="Tomihama T."/>
            <person name="Ikenaga M."/>
            <person name="Sakai M."/>
            <person name="Okubo T."/>
            <person name="Ikeda S."/>
        </authorList>
    </citation>
    <scope>NUCLEOTIDE SEQUENCE [LARGE SCALE GENOMIC DNA]</scope>
    <source>
        <strain evidence="3">S58</strain>
    </source>
</reference>
<accession>A0A117EDK9</accession>
<evidence type="ECO:0000256" key="1">
    <source>
        <dbReference type="SAM" id="MobiDB-lite"/>
    </source>
</evidence>